<sequence>MEEEDSSLCLLPDSLERVLPKLAAFFAGHDLPLGVIFRHHFELVRLLMKHWLRYQLKSRLEGG</sequence>
<name>C0PJF8_MAIZE</name>
<accession>C0PJF8</accession>
<proteinExistence type="evidence at transcript level"/>
<organism evidence="1">
    <name type="scientific">Zea mays</name>
    <name type="common">Maize</name>
    <dbReference type="NCBI Taxonomy" id="4577"/>
    <lineage>
        <taxon>Eukaryota</taxon>
        <taxon>Viridiplantae</taxon>
        <taxon>Streptophyta</taxon>
        <taxon>Embryophyta</taxon>
        <taxon>Tracheophyta</taxon>
        <taxon>Spermatophyta</taxon>
        <taxon>Magnoliopsida</taxon>
        <taxon>Liliopsida</taxon>
        <taxon>Poales</taxon>
        <taxon>Poaceae</taxon>
        <taxon>PACMAD clade</taxon>
        <taxon>Panicoideae</taxon>
        <taxon>Andropogonodae</taxon>
        <taxon>Andropogoneae</taxon>
        <taxon>Tripsacinae</taxon>
        <taxon>Zea</taxon>
    </lineage>
</organism>
<dbReference type="EMBL" id="BT068427">
    <property type="protein sequence ID" value="ACN35324.1"/>
    <property type="molecule type" value="mRNA"/>
</dbReference>
<dbReference type="AlphaFoldDB" id="C0PJF8"/>
<evidence type="ECO:0000313" key="1">
    <source>
        <dbReference type="EMBL" id="ACN35324.1"/>
    </source>
</evidence>
<reference evidence="1" key="2">
    <citation type="submission" date="2012-06" db="EMBL/GenBank/DDBJ databases">
        <authorList>
            <person name="Yu Y."/>
            <person name="Currie J."/>
            <person name="Lomeli R."/>
            <person name="Angelova A."/>
            <person name="Collura K."/>
            <person name="Wissotski M."/>
            <person name="Campos D."/>
            <person name="Kudrna D."/>
            <person name="Golser W."/>
            <person name="Ashely E."/>
            <person name="Descour A."/>
            <person name="Fernandes J."/>
            <person name="Soderlund C."/>
            <person name="Walbot V."/>
        </authorList>
    </citation>
    <scope>NUCLEOTIDE SEQUENCE</scope>
    <source>
        <strain evidence="1">B73</strain>
    </source>
</reference>
<protein>
    <submittedName>
        <fullName evidence="1">Uncharacterized protein</fullName>
    </submittedName>
</protein>
<reference evidence="1" key="1">
    <citation type="journal article" date="2009" name="PLoS Genet.">
        <title>Sequencing, mapping, and analysis of 27,455 maize full-length cDNAs.</title>
        <authorList>
            <person name="Soderlund C."/>
            <person name="Descour A."/>
            <person name="Kudrna D."/>
            <person name="Bomhoff M."/>
            <person name="Boyd L."/>
            <person name="Currie J."/>
            <person name="Angelova A."/>
            <person name="Collura K."/>
            <person name="Wissotski M."/>
            <person name="Ashley E."/>
            <person name="Morrow D."/>
            <person name="Fernandes J."/>
            <person name="Walbot V."/>
            <person name="Yu Y."/>
        </authorList>
    </citation>
    <scope>NUCLEOTIDE SEQUENCE</scope>
    <source>
        <strain evidence="1">B73</strain>
    </source>
</reference>